<keyword evidence="3" id="KW-1185">Reference proteome</keyword>
<feature type="transmembrane region" description="Helical" evidence="1">
    <location>
        <begin position="220"/>
        <end position="237"/>
    </location>
</feature>
<protein>
    <submittedName>
        <fullName evidence="2">DUF389 domain-containing protein</fullName>
    </submittedName>
</protein>
<feature type="transmembrane region" description="Helical" evidence="1">
    <location>
        <begin position="141"/>
        <end position="162"/>
    </location>
</feature>
<keyword evidence="1" id="KW-0812">Transmembrane</keyword>
<dbReference type="AlphaFoldDB" id="A0A5D0NWL1"/>
<keyword evidence="1" id="KW-1133">Transmembrane helix</keyword>
<evidence type="ECO:0000256" key="1">
    <source>
        <dbReference type="SAM" id="Phobius"/>
    </source>
</evidence>
<dbReference type="PANTHER" id="PTHR20992:SF9">
    <property type="entry name" value="AT15442P-RELATED"/>
    <property type="match status" value="1"/>
</dbReference>
<organism evidence="2 3">
    <name type="scientific">Actinomadura chibensis</name>
    <dbReference type="NCBI Taxonomy" id="392828"/>
    <lineage>
        <taxon>Bacteria</taxon>
        <taxon>Bacillati</taxon>
        <taxon>Actinomycetota</taxon>
        <taxon>Actinomycetes</taxon>
        <taxon>Streptosporangiales</taxon>
        <taxon>Thermomonosporaceae</taxon>
        <taxon>Actinomadura</taxon>
    </lineage>
</organism>
<dbReference type="Pfam" id="PF04087">
    <property type="entry name" value="DUF389"/>
    <property type="match status" value="1"/>
</dbReference>
<dbReference type="RefSeq" id="WP_067889787.1">
    <property type="nucleotide sequence ID" value="NZ_VSFG01000001.1"/>
</dbReference>
<sequence length="327" mass="34020">MLHLRAIVPPDRTDTVIKALGDCAGATNVVVFPGAARSPQGDLVNSDVAREAVNEVLDALRALGVDRDGSIALEKIDLSLSETADEAMERAPGHGDDAVVWEELDNQVAEGTALSFSFIAFLAFATQLAGIAALIDSPVLVVGAMVLGPEFGAVAAICYGIVRGRPWHIVQALRALAVGFAVAILITYVCALVSKWTGVIELDRLPTDRPLTAFIYSPDRWSFIVALLAGAAGVLSLTAGKSSALVGVFISVTTVPAAGNFAVAAALRHGSEIRGSALQLAVNIVGMIIAGTATLLVQRAVWAVILRRGGRPRIAGADGRTTLRGRT</sequence>
<reference evidence="2 3" key="1">
    <citation type="submission" date="2019-08" db="EMBL/GenBank/DDBJ databases">
        <title>Actinomadura sp. nov. CYP1-5 isolated from mountain soil.</title>
        <authorList>
            <person name="Songsumanus A."/>
            <person name="Kuncharoen N."/>
            <person name="Kudo T."/>
            <person name="Yuki M."/>
            <person name="Igarashi Y."/>
            <person name="Tanasupawat S."/>
        </authorList>
    </citation>
    <scope>NUCLEOTIDE SEQUENCE [LARGE SCALE GENOMIC DNA]</scope>
    <source>
        <strain evidence="2 3">JCM 14158</strain>
    </source>
</reference>
<evidence type="ECO:0000313" key="2">
    <source>
        <dbReference type="EMBL" id="TYB48568.1"/>
    </source>
</evidence>
<dbReference type="InterPro" id="IPR005240">
    <property type="entry name" value="DUF389"/>
</dbReference>
<proteinExistence type="predicted"/>
<feature type="transmembrane region" description="Helical" evidence="1">
    <location>
        <begin position="280"/>
        <end position="305"/>
    </location>
</feature>
<evidence type="ECO:0000313" key="3">
    <source>
        <dbReference type="Proteomes" id="UP000323380"/>
    </source>
</evidence>
<dbReference type="STRING" id="1220554.GCA_001552135_02325"/>
<feature type="transmembrane region" description="Helical" evidence="1">
    <location>
        <begin position="244"/>
        <end position="268"/>
    </location>
</feature>
<dbReference type="PANTHER" id="PTHR20992">
    <property type="entry name" value="AT15442P-RELATED"/>
    <property type="match status" value="1"/>
</dbReference>
<gene>
    <name evidence="2" type="ORF">FXF69_05105</name>
</gene>
<accession>A0A5D0NWL1</accession>
<comment type="caution">
    <text evidence="2">The sequence shown here is derived from an EMBL/GenBank/DDBJ whole genome shotgun (WGS) entry which is preliminary data.</text>
</comment>
<feature type="transmembrane region" description="Helical" evidence="1">
    <location>
        <begin position="174"/>
        <end position="200"/>
    </location>
</feature>
<feature type="transmembrane region" description="Helical" evidence="1">
    <location>
        <begin position="113"/>
        <end position="135"/>
    </location>
</feature>
<keyword evidence="1" id="KW-0472">Membrane</keyword>
<name>A0A5D0NWL1_9ACTN</name>
<dbReference type="Proteomes" id="UP000323380">
    <property type="component" value="Unassembled WGS sequence"/>
</dbReference>
<dbReference type="EMBL" id="VSFG01000001">
    <property type="protein sequence ID" value="TYB48568.1"/>
    <property type="molecule type" value="Genomic_DNA"/>
</dbReference>